<organism evidence="2 3">
    <name type="scientific">Gordonia pseudamarae</name>
    <dbReference type="NCBI Taxonomy" id="2831662"/>
    <lineage>
        <taxon>Bacteria</taxon>
        <taxon>Bacillati</taxon>
        <taxon>Actinomycetota</taxon>
        <taxon>Actinomycetes</taxon>
        <taxon>Mycobacteriales</taxon>
        <taxon>Gordoniaceae</taxon>
        <taxon>Gordonia</taxon>
    </lineage>
</organism>
<evidence type="ECO:0000259" key="1">
    <source>
        <dbReference type="PROSITE" id="PS50994"/>
    </source>
</evidence>
<protein>
    <submittedName>
        <fullName evidence="2">Transposase</fullName>
    </submittedName>
</protein>
<dbReference type="PANTHER" id="PTHR46889">
    <property type="entry name" value="TRANSPOSASE INSF FOR INSERTION SEQUENCE IS3B-RELATED"/>
    <property type="match status" value="1"/>
</dbReference>
<dbReference type="InterPro" id="IPR001584">
    <property type="entry name" value="Integrase_cat-core"/>
</dbReference>
<accession>A0ABX6IG26</accession>
<sequence>MFHPDRGAQYTSGEFATGAQYLDVRLPVGRTGQCWDNAVAESFFSMLKNEMYHHHRFGTRARARLAVADYIDVFYNRRRHSTINYQTPAQAMNNVLARTDPTADQAA</sequence>
<feature type="domain" description="Integrase catalytic" evidence="1">
    <location>
        <begin position="1"/>
        <end position="96"/>
    </location>
</feature>
<name>A0ABX6IG26_9ACTN</name>
<dbReference type="Pfam" id="PF13683">
    <property type="entry name" value="rve_3"/>
    <property type="match status" value="1"/>
</dbReference>
<proteinExistence type="predicted"/>
<dbReference type="InterPro" id="IPR012337">
    <property type="entry name" value="RNaseH-like_sf"/>
</dbReference>
<dbReference type="EMBL" id="CP045809">
    <property type="protein sequence ID" value="QHN34822.1"/>
    <property type="molecule type" value="Genomic_DNA"/>
</dbReference>
<dbReference type="PANTHER" id="PTHR46889:SF4">
    <property type="entry name" value="TRANSPOSASE INSO FOR INSERTION SEQUENCE ELEMENT IS911B-RELATED"/>
    <property type="match status" value="1"/>
</dbReference>
<keyword evidence="3" id="KW-1185">Reference proteome</keyword>
<dbReference type="Proteomes" id="UP001059836">
    <property type="component" value="Chromosome"/>
</dbReference>
<dbReference type="PROSITE" id="PS50994">
    <property type="entry name" value="INTEGRASE"/>
    <property type="match status" value="1"/>
</dbReference>
<gene>
    <name evidence="2" type="ORF">GII31_07860</name>
</gene>
<reference evidence="2" key="1">
    <citation type="journal article" date="2021" name="Nat. Microbiol.">
        <title>Cocultivation of an ultrasmall environmental parasitic bacterium with lytic ability against bacteria associated with wastewater foams.</title>
        <authorList>
            <person name="Batinovic S."/>
            <person name="Rose J.J.A."/>
            <person name="Ratcliffe J."/>
            <person name="Seviour R.J."/>
            <person name="Petrovski S."/>
        </authorList>
    </citation>
    <scope>NUCLEOTIDE SEQUENCE</scope>
    <source>
        <strain evidence="2">CON9</strain>
    </source>
</reference>
<dbReference type="Gene3D" id="3.30.420.10">
    <property type="entry name" value="Ribonuclease H-like superfamily/Ribonuclease H"/>
    <property type="match status" value="1"/>
</dbReference>
<evidence type="ECO:0000313" key="2">
    <source>
        <dbReference type="EMBL" id="QHN34822.1"/>
    </source>
</evidence>
<dbReference type="InterPro" id="IPR036397">
    <property type="entry name" value="RNaseH_sf"/>
</dbReference>
<dbReference type="SUPFAM" id="SSF53098">
    <property type="entry name" value="Ribonuclease H-like"/>
    <property type="match status" value="1"/>
</dbReference>
<dbReference type="InterPro" id="IPR050900">
    <property type="entry name" value="Transposase_IS3/IS150/IS904"/>
</dbReference>
<evidence type="ECO:0000313" key="3">
    <source>
        <dbReference type="Proteomes" id="UP001059836"/>
    </source>
</evidence>